<keyword evidence="1" id="KW-0732">Signal</keyword>
<evidence type="ECO:0000256" key="1">
    <source>
        <dbReference type="SAM" id="SignalP"/>
    </source>
</evidence>
<feature type="chain" id="PRO_5040384573" description="DUF38 domain-containing protein" evidence="1">
    <location>
        <begin position="19"/>
        <end position="149"/>
    </location>
</feature>
<name>A0A9P1IGM7_9PELO</name>
<keyword evidence="3" id="KW-1185">Reference proteome</keyword>
<proteinExistence type="predicted"/>
<comment type="caution">
    <text evidence="2">The sequence shown here is derived from an EMBL/GenBank/DDBJ whole genome shotgun (WGS) entry which is preliminary data.</text>
</comment>
<dbReference type="EMBL" id="CANHGI010000002">
    <property type="protein sequence ID" value="CAI5443751.1"/>
    <property type="molecule type" value="Genomic_DNA"/>
</dbReference>
<feature type="signal peptide" evidence="1">
    <location>
        <begin position="1"/>
        <end position="18"/>
    </location>
</feature>
<gene>
    <name evidence="2" type="ORF">CAMP_LOCUS6388</name>
</gene>
<dbReference type="Proteomes" id="UP001152747">
    <property type="component" value="Unassembled WGS sequence"/>
</dbReference>
<evidence type="ECO:0000313" key="2">
    <source>
        <dbReference type="EMBL" id="CAI5443751.1"/>
    </source>
</evidence>
<organism evidence="2 3">
    <name type="scientific">Caenorhabditis angaria</name>
    <dbReference type="NCBI Taxonomy" id="860376"/>
    <lineage>
        <taxon>Eukaryota</taxon>
        <taxon>Metazoa</taxon>
        <taxon>Ecdysozoa</taxon>
        <taxon>Nematoda</taxon>
        <taxon>Chromadorea</taxon>
        <taxon>Rhabditida</taxon>
        <taxon>Rhabditina</taxon>
        <taxon>Rhabditomorpha</taxon>
        <taxon>Rhabditoidea</taxon>
        <taxon>Rhabditidae</taxon>
        <taxon>Peloderinae</taxon>
        <taxon>Caenorhabditis</taxon>
    </lineage>
</organism>
<dbReference type="AlphaFoldDB" id="A0A9P1IGM7"/>
<accession>A0A9P1IGM7</accession>
<evidence type="ECO:0008006" key="4">
    <source>
        <dbReference type="Google" id="ProtNLM"/>
    </source>
</evidence>
<reference evidence="2" key="1">
    <citation type="submission" date="2022-11" db="EMBL/GenBank/DDBJ databases">
        <authorList>
            <person name="Kikuchi T."/>
        </authorList>
    </citation>
    <scope>NUCLEOTIDE SEQUENCE</scope>
    <source>
        <strain evidence="2">PS1010</strain>
    </source>
</reference>
<protein>
    <recommendedName>
        <fullName evidence="4">DUF38 domain-containing protein</fullName>
    </recommendedName>
</protein>
<sequence length="149" mass="17327">MKFLILHVLLAIFAFSKCQPPNATEETRNFVKTFEAKISALLAAKNFDGLSKYIAEKLTFGVNGVSGYTRQEFIDYLKNGTFVMFNGFDPKDLLDDIHIQSDEMFVSRSWITGKTERRLYYALEEHDGTEFGRLFSRYFEWSQKAPDFF</sequence>
<evidence type="ECO:0000313" key="3">
    <source>
        <dbReference type="Proteomes" id="UP001152747"/>
    </source>
</evidence>